<dbReference type="EMBL" id="VSSQ01000051">
    <property type="protein sequence ID" value="MPL70124.1"/>
    <property type="molecule type" value="Genomic_DNA"/>
</dbReference>
<protein>
    <recommendedName>
        <fullName evidence="2">Outer membrane protein</fullName>
    </recommendedName>
</protein>
<proteinExistence type="predicted"/>
<sequence>MHNKTRFQYWIIIVAIIFVALPKFSKAQTSISSPYSRFGIGETNVFNNAINNAMGGVGYAYRRNNSINYMNPASYAGIDTTSFVFDVGYYTEWITLSNNQYKSSGNKAGLSHILIGFPMGNKFKFALGIIPMSSVEFNTSETIIDSALGKHTKSYESLGGLNKALLGISFTPIKNLSIGVNLEYVFGNYYKSSTIAFPDSTYMYSSRVENNYHVNAFNFNLGLQYFQSLSNGDKIGIGVVYDLPSKFPTDNVLSRYTFTTNAGLEYMKDSIHKENSSNSIEYPSTIGLGLSYEKPNKLFIGIDGRYMTWSDFKFQSNYQNTYFVNNFKVTLGGEWRPDIYGNYFQKSIYRFGVFYDNGMLEFNNNNRINEMGVSFGIGLPIKKSNTMINLSFEYLNKGTKENNLIEEDYFRIGLSFSAKDLWFFKRKYQ</sequence>
<gene>
    <name evidence="1" type="ORF">SDC9_15875</name>
</gene>
<evidence type="ECO:0008006" key="2">
    <source>
        <dbReference type="Google" id="ProtNLM"/>
    </source>
</evidence>
<dbReference type="Gene3D" id="2.40.160.60">
    <property type="entry name" value="Outer membrane protein transport protein (OMPP1/FadL/TodX)"/>
    <property type="match status" value="1"/>
</dbReference>
<organism evidence="1">
    <name type="scientific">bioreactor metagenome</name>
    <dbReference type="NCBI Taxonomy" id="1076179"/>
    <lineage>
        <taxon>unclassified sequences</taxon>
        <taxon>metagenomes</taxon>
        <taxon>ecological metagenomes</taxon>
    </lineage>
</organism>
<reference evidence="1" key="1">
    <citation type="submission" date="2019-08" db="EMBL/GenBank/DDBJ databases">
        <authorList>
            <person name="Kucharzyk K."/>
            <person name="Murdoch R.W."/>
            <person name="Higgins S."/>
            <person name="Loffler F."/>
        </authorList>
    </citation>
    <scope>NUCLEOTIDE SEQUENCE</scope>
</reference>
<name>A0A644TT36_9ZZZZ</name>
<accession>A0A644TT36</accession>
<dbReference type="AlphaFoldDB" id="A0A644TT36"/>
<comment type="caution">
    <text evidence="1">The sequence shown here is derived from an EMBL/GenBank/DDBJ whole genome shotgun (WGS) entry which is preliminary data.</text>
</comment>
<dbReference type="SUPFAM" id="SSF56935">
    <property type="entry name" value="Porins"/>
    <property type="match status" value="1"/>
</dbReference>
<evidence type="ECO:0000313" key="1">
    <source>
        <dbReference type="EMBL" id="MPL70124.1"/>
    </source>
</evidence>